<feature type="binding site" evidence="7">
    <location>
        <position position="320"/>
    </location>
    <ligand>
        <name>Zn(2+)</name>
        <dbReference type="ChEBI" id="CHEBI:29105"/>
    </ligand>
</feature>
<dbReference type="InterPro" id="IPR032466">
    <property type="entry name" value="Metal_Hydrolase"/>
</dbReference>
<dbReference type="GO" id="GO:0005737">
    <property type="term" value="C:cytoplasm"/>
    <property type="evidence" value="ECO:0007669"/>
    <property type="project" value="UniProtKB-SubCell"/>
</dbReference>
<comment type="cofactor">
    <cofactor evidence="7">
        <name>Zn(2+)</name>
        <dbReference type="ChEBI" id="CHEBI:29105"/>
    </cofactor>
    <cofactor evidence="7">
        <name>Fe(3+)</name>
        <dbReference type="ChEBI" id="CHEBI:29034"/>
    </cofactor>
    <text evidence="7">Binds 1 zinc or iron ion per subunit.</text>
</comment>
<evidence type="ECO:0000256" key="1">
    <source>
        <dbReference type="ARBA" id="ARBA00012864"/>
    </source>
</evidence>
<accession>A0A1I2DZF9</accession>
<feature type="binding site" evidence="7">
    <location>
        <position position="75"/>
    </location>
    <ligand>
        <name>Fe(3+)</name>
        <dbReference type="ChEBI" id="CHEBI:29034"/>
    </ligand>
</feature>
<evidence type="ECO:0000256" key="3">
    <source>
        <dbReference type="ARBA" id="ARBA00022801"/>
    </source>
</evidence>
<dbReference type="Proteomes" id="UP000199477">
    <property type="component" value="Unassembled WGS sequence"/>
</dbReference>
<keyword evidence="6 7" id="KW-0408">Iron</keyword>
<dbReference type="GO" id="GO:0008270">
    <property type="term" value="F:zinc ion binding"/>
    <property type="evidence" value="ECO:0007669"/>
    <property type="project" value="UniProtKB-UniRule"/>
</dbReference>
<dbReference type="RefSeq" id="WP_026633169.1">
    <property type="nucleotide sequence ID" value="NZ_FONH01000004.1"/>
</dbReference>
<feature type="binding site" evidence="7">
    <location>
        <position position="147"/>
    </location>
    <ligand>
        <name>4-imidazolone-5-propanoate</name>
        <dbReference type="ChEBI" id="CHEBI:77893"/>
    </ligand>
</feature>
<evidence type="ECO:0000256" key="2">
    <source>
        <dbReference type="ARBA" id="ARBA00022723"/>
    </source>
</evidence>
<keyword evidence="2 7" id="KW-0479">Metal-binding</keyword>
<dbReference type="PANTHER" id="PTHR42752">
    <property type="entry name" value="IMIDAZOLONEPROPIONASE"/>
    <property type="match status" value="1"/>
</dbReference>
<evidence type="ECO:0000256" key="6">
    <source>
        <dbReference type="ARBA" id="ARBA00023004"/>
    </source>
</evidence>
<evidence type="ECO:0000256" key="7">
    <source>
        <dbReference type="HAMAP-Rule" id="MF_00372"/>
    </source>
</evidence>
<keyword evidence="4 7" id="KW-0369">Histidine metabolism</keyword>
<dbReference type="GO" id="GO:0050480">
    <property type="term" value="F:imidazolonepropionase activity"/>
    <property type="evidence" value="ECO:0007669"/>
    <property type="project" value="UniProtKB-UniRule"/>
</dbReference>
<proteinExistence type="inferred from homology"/>
<feature type="binding site" evidence="7">
    <location>
        <position position="245"/>
    </location>
    <ligand>
        <name>Fe(3+)</name>
        <dbReference type="ChEBI" id="CHEBI:29034"/>
    </ligand>
</feature>
<evidence type="ECO:0000256" key="5">
    <source>
        <dbReference type="ARBA" id="ARBA00022833"/>
    </source>
</evidence>
<dbReference type="STRING" id="500610.SAMN02799615_01869"/>
<dbReference type="InterPro" id="IPR005920">
    <property type="entry name" value="HutI"/>
</dbReference>
<protein>
    <recommendedName>
        <fullName evidence="1 7">Imidazolonepropionase</fullName>
        <ecNumber evidence="1 7">3.5.2.7</ecNumber>
    </recommendedName>
    <alternativeName>
        <fullName evidence="7">Imidazolone-5-propionate hydrolase</fullName>
    </alternativeName>
</protein>
<feature type="binding site" evidence="7">
    <location>
        <position position="147"/>
    </location>
    <ligand>
        <name>N-formimidoyl-L-glutamate</name>
        <dbReference type="ChEBI" id="CHEBI:58928"/>
    </ligand>
</feature>
<feature type="binding site" evidence="7">
    <location>
        <position position="180"/>
    </location>
    <ligand>
        <name>4-imidazolone-5-propanoate</name>
        <dbReference type="ChEBI" id="CHEBI:77893"/>
    </ligand>
</feature>
<feature type="binding site" evidence="7">
    <location>
        <position position="245"/>
    </location>
    <ligand>
        <name>Zn(2+)</name>
        <dbReference type="ChEBI" id="CHEBI:29105"/>
    </ligand>
</feature>
<comment type="pathway">
    <text evidence="7">Amino-acid degradation; L-histidine degradation into L-glutamate; N-formimidoyl-L-glutamate from L-histidine: step 3/3.</text>
</comment>
<feature type="binding site" evidence="7">
    <location>
        <position position="248"/>
    </location>
    <ligand>
        <name>4-imidazolone-5-propanoate</name>
        <dbReference type="ChEBI" id="CHEBI:77893"/>
    </ligand>
</feature>
<keyword evidence="3 7" id="KW-0378">Hydrolase</keyword>
<evidence type="ECO:0000256" key="4">
    <source>
        <dbReference type="ARBA" id="ARBA00022808"/>
    </source>
</evidence>
<feature type="binding site" evidence="7">
    <location>
        <position position="77"/>
    </location>
    <ligand>
        <name>Zn(2+)</name>
        <dbReference type="ChEBI" id="CHEBI:29105"/>
    </ligand>
</feature>
<evidence type="ECO:0000313" key="10">
    <source>
        <dbReference type="Proteomes" id="UP000199477"/>
    </source>
</evidence>
<dbReference type="UniPathway" id="UPA00379">
    <property type="reaction ID" value="UER00551"/>
</dbReference>
<reference evidence="10" key="1">
    <citation type="submission" date="2016-10" db="EMBL/GenBank/DDBJ databases">
        <authorList>
            <person name="Varghese N."/>
            <person name="Submissions S."/>
        </authorList>
    </citation>
    <scope>NUCLEOTIDE SEQUENCE [LARGE SCALE GENOMIC DNA]</scope>
    <source>
        <strain evidence="10">UNC178MFTsu3.1</strain>
    </source>
</reference>
<sequence>MNTASWDLLLTGATLATFDGGQPYGLIEDGALAMAGGRIAWIGPRAQLPADAQARAASVEHLDGALVTPGLVDCHTHLVFGGDRAHEFDLRLNGASYEEIARAGGGIASTVKATREADEDELFTQALPRARALLADGVTTLEIKSGYGLELESERRMLRVARRLGEALGIGVRTSFLGLHALPAEYREDRDGYVALVCDRILPALAAEGLVDAVDAFCEGIGFTREETRRVFERARSLGLPVKLHAEQLSNLEGAALVAEYDGLSADHLEYLSEDGVRAMAAKGTVAVLLPGAFYALRETKLPPIAALREHGVAMAVATDCNPGTSPLLSLRLAAGMACTLFRLTPEEALRGVTVHAARALGLDDRGTLAVGQRADLVVWQVQRPAELCYWIGGGLVRAVYCGGRRIETA</sequence>
<dbReference type="Pfam" id="PF01979">
    <property type="entry name" value="Amidohydro_1"/>
    <property type="match status" value="1"/>
</dbReference>
<keyword evidence="5 7" id="KW-0862">Zinc</keyword>
<keyword evidence="7" id="KW-0963">Cytoplasm</keyword>
<dbReference type="SUPFAM" id="SSF51338">
    <property type="entry name" value="Composite domain of metallo-dependent hydrolases"/>
    <property type="match status" value="1"/>
</dbReference>
<feature type="binding site" evidence="7">
    <location>
        <position position="322"/>
    </location>
    <ligand>
        <name>N-formimidoyl-L-glutamate</name>
        <dbReference type="ChEBI" id="CHEBI:58928"/>
    </ligand>
</feature>
<dbReference type="AlphaFoldDB" id="A0A1I2DZF9"/>
<feature type="domain" description="Amidohydrolase-related" evidence="8">
    <location>
        <begin position="66"/>
        <end position="405"/>
    </location>
</feature>
<evidence type="ECO:0000313" key="9">
    <source>
        <dbReference type="EMBL" id="SFE85671.1"/>
    </source>
</evidence>
<comment type="function">
    <text evidence="7">Catalyzes the hydrolytic cleavage of the carbon-nitrogen bond in imidazolone-5-propanoate to yield N-formimidoyl-L-glutamate. It is the third step in the universal histidine degradation pathway.</text>
</comment>
<gene>
    <name evidence="7" type="primary">hutI</name>
    <name evidence="9" type="ORF">SAMN02799615_01869</name>
</gene>
<feature type="binding site" evidence="7">
    <location>
        <position position="324"/>
    </location>
    <ligand>
        <name>N-formimidoyl-L-glutamate</name>
        <dbReference type="ChEBI" id="CHEBI:58928"/>
    </ligand>
</feature>
<dbReference type="EC" id="3.5.2.7" evidence="1 7"/>
<dbReference type="GO" id="GO:0019556">
    <property type="term" value="P:L-histidine catabolic process to glutamate and formamide"/>
    <property type="evidence" value="ECO:0007669"/>
    <property type="project" value="UniProtKB-UniRule"/>
</dbReference>
<feature type="binding site" evidence="7">
    <location>
        <position position="75"/>
    </location>
    <ligand>
        <name>Zn(2+)</name>
        <dbReference type="ChEBI" id="CHEBI:29105"/>
    </ligand>
</feature>
<dbReference type="GO" id="GO:0005506">
    <property type="term" value="F:iron ion binding"/>
    <property type="evidence" value="ECO:0007669"/>
    <property type="project" value="UniProtKB-UniRule"/>
</dbReference>
<organism evidence="9 10">
    <name type="scientific">Dyella marensis</name>
    <dbReference type="NCBI Taxonomy" id="500610"/>
    <lineage>
        <taxon>Bacteria</taxon>
        <taxon>Pseudomonadati</taxon>
        <taxon>Pseudomonadota</taxon>
        <taxon>Gammaproteobacteria</taxon>
        <taxon>Lysobacterales</taxon>
        <taxon>Rhodanobacteraceae</taxon>
        <taxon>Dyella</taxon>
    </lineage>
</organism>
<feature type="binding site" evidence="7">
    <location>
        <position position="84"/>
    </location>
    <ligand>
        <name>4-imidazolone-5-propanoate</name>
        <dbReference type="ChEBI" id="CHEBI:77893"/>
    </ligand>
</feature>
<feature type="binding site" evidence="7">
    <location>
        <position position="77"/>
    </location>
    <ligand>
        <name>Fe(3+)</name>
        <dbReference type="ChEBI" id="CHEBI:29034"/>
    </ligand>
</feature>
<dbReference type="Gene3D" id="3.20.20.140">
    <property type="entry name" value="Metal-dependent hydrolases"/>
    <property type="match status" value="1"/>
</dbReference>
<feature type="binding site" evidence="7">
    <location>
        <position position="325"/>
    </location>
    <ligand>
        <name>4-imidazolone-5-propanoate</name>
        <dbReference type="ChEBI" id="CHEBI:77893"/>
    </ligand>
</feature>
<dbReference type="HAMAP" id="MF_00372">
    <property type="entry name" value="HutI"/>
    <property type="match status" value="1"/>
</dbReference>
<dbReference type="GO" id="GO:0019557">
    <property type="term" value="P:L-histidine catabolic process to glutamate and formate"/>
    <property type="evidence" value="ECO:0007669"/>
    <property type="project" value="UniProtKB-UniPathway"/>
</dbReference>
<evidence type="ECO:0000259" key="8">
    <source>
        <dbReference type="Pfam" id="PF01979"/>
    </source>
</evidence>
<dbReference type="FunFam" id="3.20.20.140:FF:000007">
    <property type="entry name" value="Imidazolonepropionase"/>
    <property type="match status" value="1"/>
</dbReference>
<dbReference type="NCBIfam" id="TIGR01224">
    <property type="entry name" value="hutI"/>
    <property type="match status" value="1"/>
</dbReference>
<dbReference type="EMBL" id="FONH01000004">
    <property type="protein sequence ID" value="SFE85671.1"/>
    <property type="molecule type" value="Genomic_DNA"/>
</dbReference>
<dbReference type="InterPro" id="IPR006680">
    <property type="entry name" value="Amidohydro-rel"/>
</dbReference>
<keyword evidence="10" id="KW-1185">Reference proteome</keyword>
<feature type="binding site" evidence="7">
    <location>
        <position position="320"/>
    </location>
    <ligand>
        <name>Fe(3+)</name>
        <dbReference type="ChEBI" id="CHEBI:29034"/>
    </ligand>
</feature>
<name>A0A1I2DZF9_9GAMM</name>
<dbReference type="InterPro" id="IPR011059">
    <property type="entry name" value="Metal-dep_hydrolase_composite"/>
</dbReference>
<dbReference type="CDD" id="cd01296">
    <property type="entry name" value="Imidazolone-5PH"/>
    <property type="match status" value="1"/>
</dbReference>
<dbReference type="SUPFAM" id="SSF51556">
    <property type="entry name" value="Metallo-dependent hydrolases"/>
    <property type="match status" value="1"/>
</dbReference>
<comment type="subcellular location">
    <subcellularLocation>
        <location evidence="7">Cytoplasm</location>
    </subcellularLocation>
</comment>
<comment type="catalytic activity">
    <reaction evidence="7">
        <text>4-imidazolone-5-propanoate + H2O = N-formimidoyl-L-glutamate</text>
        <dbReference type="Rhea" id="RHEA:23660"/>
        <dbReference type="ChEBI" id="CHEBI:15377"/>
        <dbReference type="ChEBI" id="CHEBI:58928"/>
        <dbReference type="ChEBI" id="CHEBI:77893"/>
        <dbReference type="EC" id="3.5.2.7"/>
    </reaction>
</comment>
<comment type="similarity">
    <text evidence="7">Belongs to the metallo-dependent hydrolases superfamily. HutI family.</text>
</comment>
<dbReference type="Gene3D" id="2.30.40.10">
    <property type="entry name" value="Urease, subunit C, domain 1"/>
    <property type="match status" value="1"/>
</dbReference>
<dbReference type="PANTHER" id="PTHR42752:SF1">
    <property type="entry name" value="IMIDAZOLONEPROPIONASE-RELATED"/>
    <property type="match status" value="1"/>
</dbReference>